<dbReference type="GO" id="GO:0016887">
    <property type="term" value="F:ATP hydrolysis activity"/>
    <property type="evidence" value="ECO:0007669"/>
    <property type="project" value="InterPro"/>
</dbReference>
<dbReference type="OrthoDB" id="9781337at2"/>
<dbReference type="SUPFAM" id="SSF52540">
    <property type="entry name" value="P-loop containing nucleoside triphosphate hydrolases"/>
    <property type="match status" value="1"/>
</dbReference>
<accession>A0A0R3BD83</accession>
<feature type="domain" description="ABC transporter" evidence="5">
    <location>
        <begin position="2"/>
        <end position="231"/>
    </location>
</feature>
<dbReference type="PROSITE" id="PS50893">
    <property type="entry name" value="ABC_TRANSPORTER_2"/>
    <property type="match status" value="1"/>
</dbReference>
<keyword evidence="3" id="KW-0547">Nucleotide-binding</keyword>
<evidence type="ECO:0000256" key="2">
    <source>
        <dbReference type="ARBA" id="ARBA00022448"/>
    </source>
</evidence>
<sequence>MIEISNLTKYLNKKSVISDVSFSAKRQECLGLFGLEGAGKTTLLKMIAGAIQPSSGQVRILGLDTHTHGYHARKAIGYQPESGVSHPTLSVKNLLSFIATLRGFQGAERRRRVDHAASRLELWPVLDYPINTLPPGLKRKVAFAQALLHDPDVLLLDEPSEGLAPHQQGKISRLIQSLADEMTIIVASRDCEALAGVCTRALVIGGGRLLADTPMPELQRSSRHFRAVTLAAESALDLLALAVLPGVAGIEEDRHGPGTVTVLAMPGHSIYPAICALIANRRWEIHSLNLEPGRLNDVVHHLSQEASH</sequence>
<proteinExistence type="inferred from homology"/>
<comment type="caution">
    <text evidence="6">The sequence shown here is derived from an EMBL/GenBank/DDBJ whole genome shotgun (WGS) entry which is preliminary data.</text>
</comment>
<dbReference type="Gene3D" id="3.40.50.300">
    <property type="entry name" value="P-loop containing nucleotide triphosphate hydrolases"/>
    <property type="match status" value="1"/>
</dbReference>
<keyword evidence="2" id="KW-0813">Transport</keyword>
<name>A0A0R3BD83_PSEVE</name>
<gene>
    <name evidence="6" type="ORF">HBO43_08520</name>
</gene>
<dbReference type="CDD" id="cd03230">
    <property type="entry name" value="ABC_DR_subfamily_A"/>
    <property type="match status" value="1"/>
</dbReference>
<dbReference type="GO" id="GO:0005524">
    <property type="term" value="F:ATP binding"/>
    <property type="evidence" value="ECO:0007669"/>
    <property type="project" value="UniProtKB-KW"/>
</dbReference>
<dbReference type="SMART" id="SM00382">
    <property type="entry name" value="AAA"/>
    <property type="match status" value="1"/>
</dbReference>
<dbReference type="AlphaFoldDB" id="A0A0R3BD83"/>
<evidence type="ECO:0000256" key="1">
    <source>
        <dbReference type="ARBA" id="ARBA00005417"/>
    </source>
</evidence>
<dbReference type="PANTHER" id="PTHR43335">
    <property type="entry name" value="ABC TRANSPORTER, ATP-BINDING PROTEIN"/>
    <property type="match status" value="1"/>
</dbReference>
<organism evidence="6 7">
    <name type="scientific">Pseudomonas veronii</name>
    <dbReference type="NCBI Taxonomy" id="76761"/>
    <lineage>
        <taxon>Bacteria</taxon>
        <taxon>Pseudomonadati</taxon>
        <taxon>Pseudomonadota</taxon>
        <taxon>Gammaproteobacteria</taxon>
        <taxon>Pseudomonadales</taxon>
        <taxon>Pseudomonadaceae</taxon>
        <taxon>Pseudomonas</taxon>
    </lineage>
</organism>
<dbReference type="InterPro" id="IPR003593">
    <property type="entry name" value="AAA+_ATPase"/>
</dbReference>
<dbReference type="RefSeq" id="WP_057003733.1">
    <property type="nucleotide sequence ID" value="NZ_CP177034.1"/>
</dbReference>
<evidence type="ECO:0000313" key="6">
    <source>
        <dbReference type="EMBL" id="NMX96641.1"/>
    </source>
</evidence>
<evidence type="ECO:0000313" key="7">
    <source>
        <dbReference type="Proteomes" id="UP000552560"/>
    </source>
</evidence>
<dbReference type="EMBL" id="JAAQWE010000006">
    <property type="protein sequence ID" value="NMX96641.1"/>
    <property type="molecule type" value="Genomic_DNA"/>
</dbReference>
<evidence type="ECO:0000259" key="5">
    <source>
        <dbReference type="PROSITE" id="PS50893"/>
    </source>
</evidence>
<evidence type="ECO:0000256" key="3">
    <source>
        <dbReference type="ARBA" id="ARBA00022741"/>
    </source>
</evidence>
<dbReference type="InterPro" id="IPR003439">
    <property type="entry name" value="ABC_transporter-like_ATP-bd"/>
</dbReference>
<dbReference type="Proteomes" id="UP000552560">
    <property type="component" value="Unassembled WGS sequence"/>
</dbReference>
<keyword evidence="4 6" id="KW-0067">ATP-binding</keyword>
<dbReference type="InterPro" id="IPR027417">
    <property type="entry name" value="P-loop_NTPase"/>
</dbReference>
<comment type="similarity">
    <text evidence="1">Belongs to the ABC transporter superfamily.</text>
</comment>
<reference evidence="6 7" key="1">
    <citation type="journal article" date="2020" name="Front. Microbiol.">
        <title>Genetic Organization of the aprX-lipA2 Operon Affects the Proteolytic Potential of Pseudomonas Species in Milk.</title>
        <authorList>
            <person name="Maier C."/>
            <person name="Huptas C."/>
            <person name="von Neubeck M."/>
            <person name="Scherer S."/>
            <person name="Wenning M."/>
            <person name="Lucking G."/>
        </authorList>
    </citation>
    <scope>NUCLEOTIDE SEQUENCE [LARGE SCALE GENOMIC DNA]</scope>
    <source>
        <strain evidence="6 7">WS 4671</strain>
    </source>
</reference>
<protein>
    <submittedName>
        <fullName evidence="6">ABC transporter ATP-binding protein</fullName>
    </submittedName>
</protein>
<evidence type="ECO:0000256" key="4">
    <source>
        <dbReference type="ARBA" id="ARBA00022840"/>
    </source>
</evidence>
<dbReference type="Pfam" id="PF00005">
    <property type="entry name" value="ABC_tran"/>
    <property type="match status" value="1"/>
</dbReference>